<accession>A0A8J6BUV2</accession>
<dbReference type="PANTHER" id="PTHR28498">
    <property type="entry name" value="ZINC FINGER SWIM DOMAIN-CONTAINING PROTEIN 7"/>
    <property type="match status" value="1"/>
</dbReference>
<dbReference type="GO" id="GO:0097196">
    <property type="term" value="C:Shu complex"/>
    <property type="evidence" value="ECO:0007669"/>
    <property type="project" value="TreeGrafter"/>
</dbReference>
<evidence type="ECO:0000313" key="4">
    <source>
        <dbReference type="Proteomes" id="UP000717585"/>
    </source>
</evidence>
<comment type="caution">
    <text evidence="3">The sequence shown here is derived from an EMBL/GenBank/DDBJ whole genome shotgun (WGS) entry which is preliminary data.</text>
</comment>
<dbReference type="AlphaFoldDB" id="A0A8J6BUV2"/>
<keyword evidence="1 3" id="KW-0862">Zinc</keyword>
<name>A0A8J6BUV2_9EUKA</name>
<gene>
    <name evidence="3" type="ORF">J8273_6994</name>
</gene>
<evidence type="ECO:0000313" key="3">
    <source>
        <dbReference type="EMBL" id="KAG9390741.1"/>
    </source>
</evidence>
<dbReference type="OrthoDB" id="337581at2759"/>
<keyword evidence="4" id="KW-1185">Reference proteome</keyword>
<keyword evidence="1 3" id="KW-0863">Zinc-finger</keyword>
<protein>
    <submittedName>
        <fullName evidence="3">Zinc-finger SWIM domain-containing protein 7</fullName>
    </submittedName>
</protein>
<dbReference type="PROSITE" id="PS50966">
    <property type="entry name" value="ZF_SWIM"/>
    <property type="match status" value="1"/>
</dbReference>
<evidence type="ECO:0000259" key="2">
    <source>
        <dbReference type="PROSITE" id="PS50966"/>
    </source>
</evidence>
<dbReference type="InterPro" id="IPR007527">
    <property type="entry name" value="Znf_SWIM"/>
</dbReference>
<dbReference type="EMBL" id="JAHDYR010000062">
    <property type="protein sequence ID" value="KAG9390741.1"/>
    <property type="molecule type" value="Genomic_DNA"/>
</dbReference>
<organism evidence="3 4">
    <name type="scientific">Carpediemonas membranifera</name>
    <dbReference type="NCBI Taxonomy" id="201153"/>
    <lineage>
        <taxon>Eukaryota</taxon>
        <taxon>Metamonada</taxon>
        <taxon>Carpediemonas-like organisms</taxon>
        <taxon>Carpediemonas</taxon>
    </lineage>
</organism>
<sequence length="133" mass="14690">MGMFEVIFEHALQSIELDKDITIETMTTLNLLFPQSLKESLQIIESGLVSRISTANGCYYHTVASTANSSHVILPNSCSCRAHAQQVVETKTEFMCKHLLAVEIASRLPGAEQSTVVPTDQWSKGLLALLWPQ</sequence>
<keyword evidence="1 3" id="KW-0479">Metal-binding</keyword>
<feature type="domain" description="SWIM-type" evidence="2">
    <location>
        <begin position="61"/>
        <end position="107"/>
    </location>
</feature>
<dbReference type="PANTHER" id="PTHR28498:SF1">
    <property type="entry name" value="ZINC FINGER SWIM DOMAIN-CONTAINING PROTEIN 7"/>
    <property type="match status" value="1"/>
</dbReference>
<dbReference type="GO" id="GO:0008270">
    <property type="term" value="F:zinc ion binding"/>
    <property type="evidence" value="ECO:0007669"/>
    <property type="project" value="UniProtKB-KW"/>
</dbReference>
<dbReference type="GO" id="GO:0000724">
    <property type="term" value="P:double-strand break repair via homologous recombination"/>
    <property type="evidence" value="ECO:0007669"/>
    <property type="project" value="TreeGrafter"/>
</dbReference>
<reference evidence="3" key="1">
    <citation type="submission" date="2021-05" db="EMBL/GenBank/DDBJ databases">
        <title>A free-living protist that lacks canonical eukaryotic 1 DNA replication and segregation systems.</title>
        <authorList>
            <person name="Salas-Leiva D.E."/>
            <person name="Tromer E.C."/>
            <person name="Curtis B.A."/>
            <person name="Jerlstrom-Hultqvist J."/>
            <person name="Kolisko M."/>
            <person name="Yi Z."/>
            <person name="Salas-Leiva J.S."/>
            <person name="Gallot-Lavallee L."/>
            <person name="Kops G.J.P.L."/>
            <person name="Archibald J.M."/>
            <person name="Simpson A.G.B."/>
            <person name="Roger A.J."/>
        </authorList>
    </citation>
    <scope>NUCLEOTIDE SEQUENCE</scope>
    <source>
        <strain evidence="3">BICM</strain>
    </source>
</reference>
<evidence type="ECO:0000256" key="1">
    <source>
        <dbReference type="PROSITE-ProRule" id="PRU00325"/>
    </source>
</evidence>
<proteinExistence type="predicted"/>
<dbReference type="Proteomes" id="UP000717585">
    <property type="component" value="Unassembled WGS sequence"/>
</dbReference>